<keyword evidence="1" id="KW-0812">Transmembrane</keyword>
<name>A0AB33JNC0_9BACT</name>
<dbReference type="EMBL" id="AP035789">
    <property type="protein sequence ID" value="BFO81651.1"/>
    <property type="molecule type" value="Genomic_DNA"/>
</dbReference>
<feature type="transmembrane region" description="Helical" evidence="1">
    <location>
        <begin position="12"/>
        <end position="33"/>
    </location>
</feature>
<evidence type="ECO:0000256" key="1">
    <source>
        <dbReference type="SAM" id="Phobius"/>
    </source>
</evidence>
<accession>A0AB33JNC0</accession>
<gene>
    <name evidence="2" type="ORF">GTC17262_18420</name>
</gene>
<evidence type="ECO:0000313" key="2">
    <source>
        <dbReference type="EMBL" id="BFO81651.1"/>
    </source>
</evidence>
<sequence>MVKFFKIIEKIVWIIAALTIAAVLAMVFIGAFANLNKAQFDRSSYIPYFYGAAAVVVLYKIVVLYYTSFYQTEIDEKTGMLVSLDDEMKRFRANSQEGSLPDAKFEAIMEAVKQIPQTDTNAILSVLQERIPAVVQTLVDQQVAEIKRNLMLENEKRMREINILSANVSDVLKRRDHLLNLEAEIKRCQEDERKKRLAKTEEYTMLVFSLAGTSVEDVEKVCDIVKLFIETGQVTANKDLYIPLNKKLRNAELKQFVTNIIRYNGKDYLDGDSFLQTAFCEWFSGKKENIAKNYSVLPKDSLVSKDGMEADLVILRKLIGKNKIMKIEFLLINLL</sequence>
<organism evidence="2">
    <name type="scientific">Prevotella sp. GTC17262</name>
    <dbReference type="NCBI Taxonomy" id="3236797"/>
    <lineage>
        <taxon>Bacteria</taxon>
        <taxon>Pseudomonadati</taxon>
        <taxon>Bacteroidota</taxon>
        <taxon>Bacteroidia</taxon>
        <taxon>Bacteroidales</taxon>
        <taxon>Prevotellaceae</taxon>
        <taxon>Prevotella</taxon>
    </lineage>
</organism>
<reference evidence="2" key="1">
    <citation type="submission" date="2024-07" db="EMBL/GenBank/DDBJ databases">
        <title>Complete genome sequence of Prevotella sp. YM-2024 GTC17262.</title>
        <authorList>
            <person name="Hayashi M."/>
            <person name="Muto Y."/>
            <person name="Tanaka K."/>
            <person name="Niwa H."/>
        </authorList>
    </citation>
    <scope>NUCLEOTIDE SEQUENCE</scope>
    <source>
        <strain evidence="2">GTC17262</strain>
    </source>
</reference>
<protein>
    <submittedName>
        <fullName evidence="2">Uncharacterized protein</fullName>
    </submittedName>
</protein>
<proteinExistence type="predicted"/>
<keyword evidence="1" id="KW-0472">Membrane</keyword>
<dbReference type="AlphaFoldDB" id="A0AB33JNC0"/>
<keyword evidence="1" id="KW-1133">Transmembrane helix</keyword>
<feature type="transmembrane region" description="Helical" evidence="1">
    <location>
        <begin position="45"/>
        <end position="67"/>
    </location>
</feature>